<dbReference type="Proteomes" id="UP000295292">
    <property type="component" value="Unassembled WGS sequence"/>
</dbReference>
<comment type="caution">
    <text evidence="3">The sequence shown here is derived from an EMBL/GenBank/DDBJ whole genome shotgun (WGS) entry which is preliminary data.</text>
</comment>
<dbReference type="GO" id="GO:0016989">
    <property type="term" value="F:sigma factor antagonist activity"/>
    <property type="evidence" value="ECO:0007669"/>
    <property type="project" value="TreeGrafter"/>
</dbReference>
<name>A0A4R6WMZ6_9SPHI</name>
<keyword evidence="4" id="KW-1185">Reference proteome</keyword>
<dbReference type="Pfam" id="PF04773">
    <property type="entry name" value="FecR"/>
    <property type="match status" value="1"/>
</dbReference>
<dbReference type="InterPro" id="IPR032508">
    <property type="entry name" value="FecR_C"/>
</dbReference>
<reference evidence="3 4" key="1">
    <citation type="submission" date="2019-03" db="EMBL/GenBank/DDBJ databases">
        <title>Genomic Encyclopedia of Archaeal and Bacterial Type Strains, Phase II (KMG-II): from individual species to whole genera.</title>
        <authorList>
            <person name="Goeker M."/>
        </authorList>
    </citation>
    <scope>NUCLEOTIDE SEQUENCE [LARGE SCALE GENOMIC DNA]</scope>
    <source>
        <strain evidence="3 4">DSM 28353</strain>
    </source>
</reference>
<evidence type="ECO:0000313" key="3">
    <source>
        <dbReference type="EMBL" id="TDQ80218.1"/>
    </source>
</evidence>
<evidence type="ECO:0000313" key="4">
    <source>
        <dbReference type="Proteomes" id="UP000295292"/>
    </source>
</evidence>
<evidence type="ECO:0000259" key="1">
    <source>
        <dbReference type="Pfam" id="PF04773"/>
    </source>
</evidence>
<dbReference type="PIRSF" id="PIRSF018266">
    <property type="entry name" value="FecR"/>
    <property type="match status" value="1"/>
</dbReference>
<dbReference type="Gene3D" id="2.60.120.1440">
    <property type="match status" value="1"/>
</dbReference>
<dbReference type="InterPro" id="IPR006860">
    <property type="entry name" value="FecR"/>
</dbReference>
<gene>
    <name evidence="3" type="ORF">CLV99_1675</name>
</gene>
<dbReference type="PANTHER" id="PTHR30273">
    <property type="entry name" value="PERIPLASMIC SIGNAL SENSOR AND SIGMA FACTOR ACTIVATOR FECR-RELATED"/>
    <property type="match status" value="1"/>
</dbReference>
<proteinExistence type="predicted"/>
<accession>A0A4R6WMZ6</accession>
<feature type="domain" description="Protein FecR C-terminal" evidence="2">
    <location>
        <begin position="256"/>
        <end position="326"/>
    </location>
</feature>
<dbReference type="EMBL" id="SNYV01000011">
    <property type="protein sequence ID" value="TDQ80218.1"/>
    <property type="molecule type" value="Genomic_DNA"/>
</dbReference>
<organism evidence="3 4">
    <name type="scientific">Sphingobacterium yanglingense</name>
    <dbReference type="NCBI Taxonomy" id="1437280"/>
    <lineage>
        <taxon>Bacteria</taxon>
        <taxon>Pseudomonadati</taxon>
        <taxon>Bacteroidota</taxon>
        <taxon>Sphingobacteriia</taxon>
        <taxon>Sphingobacteriales</taxon>
        <taxon>Sphingobacteriaceae</taxon>
        <taxon>Sphingobacterium</taxon>
    </lineage>
</organism>
<dbReference type="OrthoDB" id="9771237at2"/>
<dbReference type="RefSeq" id="WP_133583957.1">
    <property type="nucleotide sequence ID" value="NZ_SNYV01000011.1"/>
</dbReference>
<dbReference type="InterPro" id="IPR012373">
    <property type="entry name" value="Ferrdict_sens_TM"/>
</dbReference>
<feature type="domain" description="FecR protein" evidence="1">
    <location>
        <begin position="118"/>
        <end position="211"/>
    </location>
</feature>
<evidence type="ECO:0000259" key="2">
    <source>
        <dbReference type="Pfam" id="PF16344"/>
    </source>
</evidence>
<sequence>MRKFYKLTSFYFKDKHSEKVNTLFRQWLVDDSDSEQKAQAMELLWNEVDAQVDDSTLHDLEKLHARLNLSESNTKRRPLVYRLGRVAASIALPLLLSLATYHYTKEYYIFNSTIIECTTAFGETKEVTLSDGTLVWLSPGSILTYPRQFLGDERNISLNGEASFKVAKDPNKRLVVKANNIEVEAIGTIFSVVGYRDLSKTTVTLEEGKVRVGILDDKSSSVFLTPNEQIIYDAKGGHITRRKVNVERIALRKDQYLVFQEASFVEILHAIEKKHGVVFNYDSSKYENRFFTLKFTPDESLESMLDVLKEVNKDFRFKIKDKTIFVF</sequence>
<dbReference type="Pfam" id="PF16344">
    <property type="entry name" value="FecR_C"/>
    <property type="match status" value="1"/>
</dbReference>
<dbReference type="AlphaFoldDB" id="A0A4R6WMZ6"/>
<protein>
    <submittedName>
        <fullName evidence="3">FecR family protein</fullName>
    </submittedName>
</protein>
<dbReference type="Gene3D" id="3.55.50.30">
    <property type="match status" value="1"/>
</dbReference>
<dbReference type="PANTHER" id="PTHR30273:SF2">
    <property type="entry name" value="PROTEIN FECR"/>
    <property type="match status" value="1"/>
</dbReference>